<reference evidence="2 3" key="1">
    <citation type="submission" date="2014-07" db="EMBL/GenBank/DDBJ databases">
        <authorList>
            <person name="McCorrison J."/>
            <person name="Sanka R."/>
            <person name="Torralba M."/>
            <person name="Gillis M."/>
            <person name="Haft D.H."/>
            <person name="Methe B."/>
            <person name="Sutton G."/>
            <person name="Nelson K.E."/>
        </authorList>
    </citation>
    <scope>NUCLEOTIDE SEQUENCE [LARGE SCALE GENOMIC DNA]</scope>
    <source>
        <strain evidence="2 3">DNF00450</strain>
    </source>
</reference>
<dbReference type="RefSeq" id="WP_035122985.1">
    <property type="nucleotide sequence ID" value="NZ_JRNE01000067.1"/>
</dbReference>
<evidence type="ECO:0000313" key="3">
    <source>
        <dbReference type="Proteomes" id="UP000029548"/>
    </source>
</evidence>
<feature type="region of interest" description="Disordered" evidence="1">
    <location>
        <begin position="43"/>
        <end position="70"/>
    </location>
</feature>
<name>A0A095Y096_9CORY</name>
<protein>
    <recommendedName>
        <fullName evidence="4">DUF3558 domain-containing protein</fullName>
    </recommendedName>
</protein>
<evidence type="ECO:0000256" key="1">
    <source>
        <dbReference type="SAM" id="MobiDB-lite"/>
    </source>
</evidence>
<evidence type="ECO:0008006" key="4">
    <source>
        <dbReference type="Google" id="ProtNLM"/>
    </source>
</evidence>
<dbReference type="EMBL" id="JRNE01000067">
    <property type="protein sequence ID" value="KGF15840.1"/>
    <property type="molecule type" value="Genomic_DNA"/>
</dbReference>
<dbReference type="Proteomes" id="UP000029548">
    <property type="component" value="Unassembled WGS sequence"/>
</dbReference>
<accession>A0A095Y096</accession>
<comment type="caution">
    <text evidence="2">The sequence shown here is derived from an EMBL/GenBank/DDBJ whole genome shotgun (WGS) entry which is preliminary data.</text>
</comment>
<proteinExistence type="predicted"/>
<dbReference type="AlphaFoldDB" id="A0A095Y096"/>
<evidence type="ECO:0000313" key="2">
    <source>
        <dbReference type="EMBL" id="KGF15840.1"/>
    </source>
</evidence>
<sequence length="195" mass="19991">MTVTFGGTMRLVRTGRAVRAAAAVVAMVGLGGGLVVCGDEPDGGAASESTAAVDAGPAPRPDLPGTGQPAVDMCSPEVMARMTDAGYELTTHDEDRGWCDFEDPDTGRLALLMNDPTLQYDVIAAESEPKAAREAVSPEAPESVWIVEDVLVTAFSQCLAGENADDGMQYVLVTEHGPAADSCAGAAEAYATAIG</sequence>
<gene>
    <name evidence="2" type="ORF">HMPREF1650_09990</name>
</gene>
<organism evidence="2 3">
    <name type="scientific">Corynebacterium freneyi DNF00450</name>
    <dbReference type="NCBI Taxonomy" id="1287475"/>
    <lineage>
        <taxon>Bacteria</taxon>
        <taxon>Bacillati</taxon>
        <taxon>Actinomycetota</taxon>
        <taxon>Actinomycetes</taxon>
        <taxon>Mycobacteriales</taxon>
        <taxon>Corynebacteriaceae</taxon>
        <taxon>Corynebacterium</taxon>
    </lineage>
</organism>